<organism evidence="3 4">
    <name type="scientific">Leptospira santarosai str. CBC1416</name>
    <dbReference type="NCBI Taxonomy" id="1193059"/>
    <lineage>
        <taxon>Bacteria</taxon>
        <taxon>Pseudomonadati</taxon>
        <taxon>Spirochaetota</taxon>
        <taxon>Spirochaetia</taxon>
        <taxon>Leptospirales</taxon>
        <taxon>Leptospiraceae</taxon>
        <taxon>Leptospira</taxon>
    </lineage>
</organism>
<dbReference type="SUPFAM" id="SSF51261">
    <property type="entry name" value="Duplicated hybrid motif"/>
    <property type="match status" value="1"/>
</dbReference>
<dbReference type="CDD" id="cd12797">
    <property type="entry name" value="M23_peptidase"/>
    <property type="match status" value="1"/>
</dbReference>
<dbReference type="Gene3D" id="2.70.70.10">
    <property type="entry name" value="Glucose Permease (Domain IIA)"/>
    <property type="match status" value="1"/>
</dbReference>
<dbReference type="AlphaFoldDB" id="M6VHA9"/>
<evidence type="ECO:0000313" key="3">
    <source>
        <dbReference type="EMBL" id="EMO56887.1"/>
    </source>
</evidence>
<feature type="domain" description="M23ase beta-sheet core" evidence="2">
    <location>
        <begin position="805"/>
        <end position="899"/>
    </location>
</feature>
<dbReference type="EMBL" id="AKWE02000146">
    <property type="protein sequence ID" value="EMO56887.1"/>
    <property type="molecule type" value="Genomic_DNA"/>
</dbReference>
<reference evidence="3 4" key="1">
    <citation type="submission" date="2013-01" db="EMBL/GenBank/DDBJ databases">
        <authorList>
            <person name="Harkins D.M."/>
            <person name="Durkin A.S."/>
            <person name="Brinkac L.M."/>
            <person name="Haft D.H."/>
            <person name="Selengut J.D."/>
            <person name="Sanka R."/>
            <person name="DePew J."/>
            <person name="Purushe J."/>
            <person name="Matthias M.A."/>
            <person name="Vinetz J.M."/>
            <person name="Sutton G.G."/>
            <person name="Nierman W.C."/>
            <person name="Fouts D.E."/>
        </authorList>
    </citation>
    <scope>NUCLEOTIDE SEQUENCE [LARGE SCALE GENOMIC DNA]</scope>
    <source>
        <strain evidence="3 4">CBC1416</strain>
    </source>
</reference>
<dbReference type="PANTHER" id="PTHR21666:SF270">
    <property type="entry name" value="MUREIN HYDROLASE ACTIVATOR ENVC"/>
    <property type="match status" value="1"/>
</dbReference>
<evidence type="ECO:0000256" key="1">
    <source>
        <dbReference type="SAM" id="MobiDB-lite"/>
    </source>
</evidence>
<dbReference type="Pfam" id="PF01551">
    <property type="entry name" value="Peptidase_M23"/>
    <property type="match status" value="1"/>
</dbReference>
<dbReference type="Proteomes" id="UP000012149">
    <property type="component" value="Unassembled WGS sequence"/>
</dbReference>
<feature type="region of interest" description="Disordered" evidence="1">
    <location>
        <begin position="567"/>
        <end position="654"/>
    </location>
</feature>
<feature type="compositionally biased region" description="Polar residues" evidence="1">
    <location>
        <begin position="590"/>
        <end position="603"/>
    </location>
</feature>
<name>M6VHA9_9LEPT</name>
<accession>M6VHA9</accession>
<protein>
    <submittedName>
        <fullName evidence="3">Peptidase, M23 family</fullName>
    </submittedName>
</protein>
<sequence>MGYTFGDEMVNLAGYYEKNSQYDFGEVVSQKIPNRGTVAKNTKPNYDSLPTIDSTFTGDRELKGSVSIKGIPVEVNYGMQHLIISEEFQLEKLNYNFNLKGLGMSYLDGQLTTVDQKYSQYSERVQSDIERQAKANDAERDSKGFLFNILNGMSGGQKVGEAIRSEVQGRVTGAIAEAVGLPSSFVGALVGGGGMKQAIHAYEKSLTTQAISQATGVPAWYIDSQIAEKEENHKMASSFHYNMGRAQAAPVLLVAGLARGAASAYSPLSGMKKKADALNKRAKKFADHLGREAYENREAIDTAITVGATIAAPFTGGASLVGLTIYKAMEGAAEGGVLGALAGAATIGNAFLYEFTGGMVSYDLSYSYEDGFGASVGSGMKIVEGLGVGSTLSYNEQNGFGMSLGLQAGTSALSYNAGLSYSERDGISGSAGIGLGHGRNAATGSYSSTLNLGVSYNRRDGFGTSVGISRNNNVVMPGVGASISRSEYGGWGADITSNQYGQTEGAGGRPGFGGVSGGLSWGERDGFTASFNVSGTNAFSYNSQTGLSSNSDFLSQYAMNNGLSQGVAQTDEEKAHAARVEAEERARAAQNRNNSEQGASNISAAGVLTQRRDEDGLPAHGAPGLNDPGQTLSSSGSFGPEGESTGVGRRPLSSEDKAAFWENWRGETRAQTDASLADLRRMGYDTSELEGRVQAYRNNQDSRPGSAIVVTGSRTPTLSERANSLFGSVVDGVKGLWNRATGGTIATPLPNSLIEGSYNYKPSREPNGVSKPLADGAILPGKGYNVTSEFGLRPDPFGNNPNQVSHEGMDIGMPVGTPVTATSSGTVIFAGTRRNGSIDVHIDHGNGLVSIFKHNSEVLVQVGQNIVRGQEISKSGNTGRSIGPHLHYQLELNGVAKDPTTINIRDWNR</sequence>
<feature type="compositionally biased region" description="Low complexity" evidence="1">
    <location>
        <begin position="633"/>
        <end position="646"/>
    </location>
</feature>
<evidence type="ECO:0000313" key="4">
    <source>
        <dbReference type="Proteomes" id="UP000012149"/>
    </source>
</evidence>
<dbReference type="PANTHER" id="PTHR21666">
    <property type="entry name" value="PEPTIDASE-RELATED"/>
    <property type="match status" value="1"/>
</dbReference>
<dbReference type="InterPro" id="IPR011055">
    <property type="entry name" value="Dup_hybrid_motif"/>
</dbReference>
<dbReference type="GO" id="GO:0004222">
    <property type="term" value="F:metalloendopeptidase activity"/>
    <property type="evidence" value="ECO:0007669"/>
    <property type="project" value="TreeGrafter"/>
</dbReference>
<gene>
    <name evidence="3" type="ORF">LEP1GSC161_2507</name>
</gene>
<dbReference type="InterPro" id="IPR050570">
    <property type="entry name" value="Cell_wall_metabolism_enzyme"/>
</dbReference>
<proteinExistence type="predicted"/>
<dbReference type="InterPro" id="IPR016047">
    <property type="entry name" value="M23ase_b-sheet_dom"/>
</dbReference>
<evidence type="ECO:0000259" key="2">
    <source>
        <dbReference type="Pfam" id="PF01551"/>
    </source>
</evidence>
<feature type="compositionally biased region" description="Basic and acidic residues" evidence="1">
    <location>
        <begin position="571"/>
        <end position="587"/>
    </location>
</feature>
<comment type="caution">
    <text evidence="3">The sequence shown here is derived from an EMBL/GenBank/DDBJ whole genome shotgun (WGS) entry which is preliminary data.</text>
</comment>